<dbReference type="CDD" id="cd00303">
    <property type="entry name" value="retropepsin_like"/>
    <property type="match status" value="1"/>
</dbReference>
<dbReference type="InterPro" id="IPR021109">
    <property type="entry name" value="Peptidase_aspartic_dom_sf"/>
</dbReference>
<organism evidence="2 3">
    <name type="scientific">Smittium mucronatum</name>
    <dbReference type="NCBI Taxonomy" id="133383"/>
    <lineage>
        <taxon>Eukaryota</taxon>
        <taxon>Fungi</taxon>
        <taxon>Fungi incertae sedis</taxon>
        <taxon>Zoopagomycota</taxon>
        <taxon>Kickxellomycotina</taxon>
        <taxon>Harpellomycetes</taxon>
        <taxon>Harpellales</taxon>
        <taxon>Legeriomycetaceae</taxon>
        <taxon>Smittium</taxon>
    </lineage>
</organism>
<dbReference type="EMBL" id="LSSL01007250">
    <property type="protein sequence ID" value="OLY78088.1"/>
    <property type="molecule type" value="Genomic_DNA"/>
</dbReference>
<evidence type="ECO:0000313" key="3">
    <source>
        <dbReference type="Proteomes" id="UP000187455"/>
    </source>
</evidence>
<gene>
    <name evidence="2" type="ORF">AYI68_g7871</name>
</gene>
<dbReference type="AlphaFoldDB" id="A0A1R0GMJ5"/>
<protein>
    <submittedName>
        <fullName evidence="2">Uncharacterized protein</fullName>
    </submittedName>
</protein>
<dbReference type="SUPFAM" id="SSF50630">
    <property type="entry name" value="Acid proteases"/>
    <property type="match status" value="1"/>
</dbReference>
<accession>A0A1R0GMJ5</accession>
<keyword evidence="3" id="KW-1185">Reference proteome</keyword>
<evidence type="ECO:0000256" key="1">
    <source>
        <dbReference type="SAM" id="MobiDB-lite"/>
    </source>
</evidence>
<dbReference type="Pfam" id="PF08284">
    <property type="entry name" value="RVP_2"/>
    <property type="match status" value="1"/>
</dbReference>
<dbReference type="Gene3D" id="2.40.70.10">
    <property type="entry name" value="Acid Proteases"/>
    <property type="match status" value="1"/>
</dbReference>
<dbReference type="OrthoDB" id="5536611at2759"/>
<proteinExistence type="predicted"/>
<dbReference type="Proteomes" id="UP000187455">
    <property type="component" value="Unassembled WGS sequence"/>
</dbReference>
<name>A0A1R0GMJ5_9FUNG</name>
<comment type="caution">
    <text evidence="2">The sequence shown here is derived from an EMBL/GenBank/DDBJ whole genome shotgun (WGS) entry which is preliminary data.</text>
</comment>
<feature type="compositionally biased region" description="Acidic residues" evidence="1">
    <location>
        <begin position="84"/>
        <end position="94"/>
    </location>
</feature>
<sequence length="697" mass="78886">MTTESIAAHEKEHFQEVPTNSTVPIVLRKKGHTEKKTPPQMEPDTGGSLVDLFGSLSLSEQNSIFKQAKERNFKLKTTIKNEESGSDSEFSDTETVDKVTSMPRPGSKSAPLFDGFDVGLFLNEMKQLALTSNISTTQLASIIPRYCTATIKNEIQMSYAYQVRSWRTVKEFMTETYSKEKKRIITIENLEKLIASNWNFDNAPSLLSEFKLIATGLLKKKILTEDIIVGKLRKILPDQFLQAGLLSQGIRRAENMFIPIDEAVIFVKKAYSIIKREKENDRIENKSERKIEITNYTPGIRKIFCVYCDNDWHTRKDCIYLSNDLKDRRVIFGAEGNICYPNGKEIALNYEKGGMKELVHNQISANLCTITPNCYDDEDAAQSVFENFKVEHDIDIDVMLAKRQIQSGENVSRKKPNFSSSILPETNYASYPIGHKLGLPNINTENKHALVESTLNTIIPVTIRQLIRADPEYRKSLIDVIKQRKIPIQGPQNSDNIPLLEKTVNNIYSTNESTKSSSIIKLPGKLNNHPVEFTFDTGAMVNLVSSKTVDLMEKNGIYLKSNPTTYNLKGVYGNSVSTSYEIPNCEVSIFSSISKAHFIVTDSDSFDVLLGMPWIKDVNLMSHIQENGEINFQIKSNINNNKYSFKVEIEPVNPLKPKDLNINSIILQREFGIPKNKGLSIIDITKYCLTVRKSVKK</sequence>
<reference evidence="2 3" key="1">
    <citation type="journal article" date="2016" name="Mol. Biol. Evol.">
        <title>Genome-Wide Survey of Gut Fungi (Harpellales) Reveals the First Horizontally Transferred Ubiquitin Gene from a Mosquito Host.</title>
        <authorList>
            <person name="Wang Y."/>
            <person name="White M.M."/>
            <person name="Kvist S."/>
            <person name="Moncalvo J.M."/>
        </authorList>
    </citation>
    <scope>NUCLEOTIDE SEQUENCE [LARGE SCALE GENOMIC DNA]</scope>
    <source>
        <strain evidence="2 3">ALG-7-W6</strain>
    </source>
</reference>
<feature type="region of interest" description="Disordered" evidence="1">
    <location>
        <begin position="1"/>
        <end position="48"/>
    </location>
</feature>
<feature type="region of interest" description="Disordered" evidence="1">
    <location>
        <begin position="80"/>
        <end position="106"/>
    </location>
</feature>
<evidence type="ECO:0000313" key="2">
    <source>
        <dbReference type="EMBL" id="OLY78088.1"/>
    </source>
</evidence>